<keyword evidence="1" id="KW-1133">Transmembrane helix</keyword>
<dbReference type="Proteomes" id="UP001162031">
    <property type="component" value="Unassembled WGS sequence"/>
</dbReference>
<gene>
    <name evidence="2" type="ORF">HBR001_LOCUS7092</name>
</gene>
<feature type="transmembrane region" description="Helical" evidence="1">
    <location>
        <begin position="114"/>
        <end position="132"/>
    </location>
</feature>
<protein>
    <submittedName>
        <fullName evidence="2">Uncharacterized protein</fullName>
    </submittedName>
</protein>
<accession>A0AAV0UPP1</accession>
<sequence>MSSSWLLRRCARPWTTATHQSIHVATPLSPLAFYTSRSRWSVQTLPLMSLELRHASSAHEKSALLVRSIPFKRFYSAGRHKTPWRNDSRDWTAALKTSGLVLLGAGALVASTSLAFGLLIAGAAGFGAYAVYHKLLRLYRSRAPSSSASDPFSSVSSEIDALHDTFFRRSRQRRKAETVADSPLSAMVQGLPLVVRGAVKMLLSVVGSAVQSSFERAEELQRQTTELLQANKRVREQMGDDVSVGEPEQWMESTVNGVGRIDAVFPVNAAYRSARVTMKASIGAGGDLKMTQLTYHNRQTGDSIDLLRDPSAGRRPKTVIDAEYVDLDNDDRSFRR</sequence>
<keyword evidence="3" id="KW-1185">Reference proteome</keyword>
<keyword evidence="1" id="KW-0812">Transmembrane</keyword>
<dbReference type="AlphaFoldDB" id="A0AAV0UPP1"/>
<organism evidence="2 3">
    <name type="scientific">Hyaloperonospora brassicae</name>
    <name type="common">Brassica downy mildew</name>
    <name type="synonym">Peronospora brassicae</name>
    <dbReference type="NCBI Taxonomy" id="162125"/>
    <lineage>
        <taxon>Eukaryota</taxon>
        <taxon>Sar</taxon>
        <taxon>Stramenopiles</taxon>
        <taxon>Oomycota</taxon>
        <taxon>Peronosporomycetes</taxon>
        <taxon>Peronosporales</taxon>
        <taxon>Peronosporaceae</taxon>
        <taxon>Hyaloperonospora</taxon>
    </lineage>
</organism>
<keyword evidence="1" id="KW-0472">Membrane</keyword>
<evidence type="ECO:0000313" key="3">
    <source>
        <dbReference type="Proteomes" id="UP001162031"/>
    </source>
</evidence>
<reference evidence="2" key="1">
    <citation type="submission" date="2022-12" db="EMBL/GenBank/DDBJ databases">
        <authorList>
            <person name="Webb A."/>
        </authorList>
    </citation>
    <scope>NUCLEOTIDE SEQUENCE</scope>
    <source>
        <strain evidence="2">Hp1</strain>
    </source>
</reference>
<dbReference type="EMBL" id="CANTFL010001332">
    <property type="protein sequence ID" value="CAI5737241.1"/>
    <property type="molecule type" value="Genomic_DNA"/>
</dbReference>
<name>A0AAV0UPP1_HYABA</name>
<evidence type="ECO:0000256" key="1">
    <source>
        <dbReference type="SAM" id="Phobius"/>
    </source>
</evidence>
<evidence type="ECO:0000313" key="2">
    <source>
        <dbReference type="EMBL" id="CAI5737241.1"/>
    </source>
</evidence>
<comment type="caution">
    <text evidence="2">The sequence shown here is derived from an EMBL/GenBank/DDBJ whole genome shotgun (WGS) entry which is preliminary data.</text>
</comment>
<proteinExistence type="predicted"/>